<accession>A0A8J8W9F8</accession>
<dbReference type="EMBL" id="JACEEZ010026263">
    <property type="protein sequence ID" value="KAG0693728.1"/>
    <property type="molecule type" value="Genomic_DNA"/>
</dbReference>
<organism evidence="3 4">
    <name type="scientific">Chionoecetes opilio</name>
    <name type="common">Atlantic snow crab</name>
    <name type="synonym">Cancer opilio</name>
    <dbReference type="NCBI Taxonomy" id="41210"/>
    <lineage>
        <taxon>Eukaryota</taxon>
        <taxon>Metazoa</taxon>
        <taxon>Ecdysozoa</taxon>
        <taxon>Arthropoda</taxon>
        <taxon>Crustacea</taxon>
        <taxon>Multicrustacea</taxon>
        <taxon>Malacostraca</taxon>
        <taxon>Eumalacostraca</taxon>
        <taxon>Eucarida</taxon>
        <taxon>Decapoda</taxon>
        <taxon>Pleocyemata</taxon>
        <taxon>Brachyura</taxon>
        <taxon>Eubrachyura</taxon>
        <taxon>Majoidea</taxon>
        <taxon>Majidae</taxon>
        <taxon>Chionoecetes</taxon>
    </lineage>
</organism>
<feature type="region of interest" description="Disordered" evidence="1">
    <location>
        <begin position="1"/>
        <end position="41"/>
    </location>
</feature>
<evidence type="ECO:0000256" key="1">
    <source>
        <dbReference type="SAM" id="MobiDB-lite"/>
    </source>
</evidence>
<dbReference type="Gene3D" id="3.30.420.10">
    <property type="entry name" value="Ribonuclease H-like superfamily/Ribonuclease H"/>
    <property type="match status" value="1"/>
</dbReference>
<evidence type="ECO:0000313" key="4">
    <source>
        <dbReference type="Proteomes" id="UP000770661"/>
    </source>
</evidence>
<name>A0A8J8W9F8_CHIOP</name>
<dbReference type="PANTHER" id="PTHR46628">
    <property type="entry name" value="PIRNA BIOGENESIS PROTEIN EXD1"/>
    <property type="match status" value="1"/>
</dbReference>
<dbReference type="AlphaFoldDB" id="A0A8J8W9F8"/>
<dbReference type="OrthoDB" id="26838at2759"/>
<comment type="caution">
    <text evidence="3">The sequence shown here is derived from an EMBL/GenBank/DDBJ whole genome shotgun (WGS) entry which is preliminary data.</text>
</comment>
<evidence type="ECO:0000313" key="3">
    <source>
        <dbReference type="EMBL" id="KAG0693728.1"/>
    </source>
</evidence>
<dbReference type="GO" id="GO:1990923">
    <property type="term" value="C:PET complex"/>
    <property type="evidence" value="ECO:0007669"/>
    <property type="project" value="TreeGrafter"/>
</dbReference>
<dbReference type="Proteomes" id="UP000770661">
    <property type="component" value="Unassembled WGS sequence"/>
</dbReference>
<dbReference type="Pfam" id="PF01612">
    <property type="entry name" value="DNA_pol_A_exo1"/>
    <property type="match status" value="1"/>
</dbReference>
<dbReference type="GO" id="GO:0008408">
    <property type="term" value="F:3'-5' exonuclease activity"/>
    <property type="evidence" value="ECO:0007669"/>
    <property type="project" value="InterPro"/>
</dbReference>
<dbReference type="InterPro" id="IPR052144">
    <property type="entry name" value="piRNA_biogenesis_EXD1"/>
</dbReference>
<sequence length="489" mass="54652">MDNSPPVADRNANGETKICSRNLPAKTPTSVEAEVPSPLHAETETNQVSLSAASPFHAMLRDPTISSNSHEGRDFTLEEILELGDDCLGLKVLLTANNGSCLGVINIILTACRKITLEKVSNPNTGKRKLGLRTFFFHDVLNIKVLGEDQEARQRLLKDIYFEKQQGKKLLRKKLLPIDLQEQCRNHIPLDSEEVMPGLMQQLVCEETPTEKLSPPPPPPLGKLPRPTKWVIIDVMDDAYQKALSMICKEMVISLGMAGLGLGRSGTLVWLSMATSNMIFHFDVAKIGASEVMKGGLGTVLQDVRVVKVVHDCRALEDLLHHQLSLNLNNVFDTQAAEIYLHLLSHQGAVPLLVSALPSLLAKYLHLAPHHLAPGGQKHSQIPESFWLERPLAEHLGERLARDVMYLREVRVEQLDMMLVDLRQITEVYLGAMRDKDSLTVSQSPDPHCPWCRNVSETIEHFLLQCPRFHSHRVVLRSQLLTLNVARHL</sequence>
<protein>
    <submittedName>
        <fullName evidence="3">PiRNA biogenesis protein EXD1</fullName>
    </submittedName>
</protein>
<dbReference type="InterPro" id="IPR036397">
    <property type="entry name" value="RNaseH_sf"/>
</dbReference>
<evidence type="ECO:0000259" key="2">
    <source>
        <dbReference type="Pfam" id="PF01612"/>
    </source>
</evidence>
<reference evidence="3" key="1">
    <citation type="submission" date="2020-07" db="EMBL/GenBank/DDBJ databases">
        <title>The High-quality genome of the commercially important snow crab, Chionoecetes opilio.</title>
        <authorList>
            <person name="Jeong J.-H."/>
            <person name="Ryu S."/>
        </authorList>
    </citation>
    <scope>NUCLEOTIDE SEQUENCE</scope>
    <source>
        <strain evidence="3">MADBK_172401_WGS</strain>
        <tissue evidence="3">Digestive gland</tissue>
    </source>
</reference>
<dbReference type="InterPro" id="IPR002562">
    <property type="entry name" value="3'-5'_exonuclease_dom"/>
</dbReference>
<keyword evidence="4" id="KW-1185">Reference proteome</keyword>
<feature type="domain" description="3'-5' exonuclease" evidence="2">
    <location>
        <begin position="272"/>
        <end position="410"/>
    </location>
</feature>
<dbReference type="SUPFAM" id="SSF53098">
    <property type="entry name" value="Ribonuclease H-like"/>
    <property type="match status" value="1"/>
</dbReference>
<dbReference type="GO" id="GO:0003676">
    <property type="term" value="F:nucleic acid binding"/>
    <property type="evidence" value="ECO:0007669"/>
    <property type="project" value="InterPro"/>
</dbReference>
<proteinExistence type="predicted"/>
<dbReference type="PANTHER" id="PTHR46628:SF1">
    <property type="entry name" value="PIRNA BIOGENESIS PROTEIN EXD1"/>
    <property type="match status" value="1"/>
</dbReference>
<dbReference type="InterPro" id="IPR012337">
    <property type="entry name" value="RNaseH-like_sf"/>
</dbReference>
<gene>
    <name evidence="3" type="primary">Exd1</name>
    <name evidence="3" type="ORF">GWK47_027397</name>
</gene>
<dbReference type="GO" id="GO:0034587">
    <property type="term" value="P:piRNA processing"/>
    <property type="evidence" value="ECO:0007669"/>
    <property type="project" value="TreeGrafter"/>
</dbReference>